<accession>A0A6H1XDR9</accession>
<keyword evidence="1" id="KW-0934">Plastid</keyword>
<gene>
    <name evidence="1" type="primary">orf101</name>
</gene>
<dbReference type="AlphaFoldDB" id="A0A6H1XDR9"/>
<name>A0A6H1XDR9_9CHLO</name>
<sequence>MNLNNIISCKLFFCFKDAALSVLETFSSPGKEKRRKEKLRFFFFPFSLSWKRKTRKKLFLCKGLDIASPLHKKLKKTASFFLESFFLGKTRKNLNDPGEDA</sequence>
<protein>
    <submittedName>
        <fullName evidence="1">Uncharacterized protein</fullName>
    </submittedName>
</protein>
<reference evidence="1" key="1">
    <citation type="submission" date="2019-11" db="EMBL/GenBank/DDBJ databases">
        <title>The Chloroplast Genome of the Green Alga Chaetophora sp.</title>
        <authorList>
            <person name="Liu B."/>
        </authorList>
    </citation>
    <scope>NUCLEOTIDE SEQUENCE</scope>
</reference>
<proteinExistence type="predicted"/>
<organism evidence="1">
    <name type="scientific">Chaetophora sp. FACHB-2423</name>
    <dbReference type="NCBI Taxonomy" id="2725789"/>
    <lineage>
        <taxon>Eukaryota</taxon>
        <taxon>Viridiplantae</taxon>
        <taxon>Chlorophyta</taxon>
        <taxon>core chlorophytes</taxon>
        <taxon>Chlorophyceae</taxon>
        <taxon>OCC clade</taxon>
        <taxon>Chaetophorales</taxon>
        <taxon>Chaetophoraceae</taxon>
        <taxon>Chaetophora</taxon>
    </lineage>
</organism>
<geneLocation type="chloroplast" evidence="1"/>
<dbReference type="EMBL" id="MN701588">
    <property type="protein sequence ID" value="QJA13801.1"/>
    <property type="molecule type" value="Genomic_DNA"/>
</dbReference>
<keyword evidence="1" id="KW-0150">Chloroplast</keyword>
<evidence type="ECO:0000313" key="1">
    <source>
        <dbReference type="EMBL" id="QJA13801.1"/>
    </source>
</evidence>